<dbReference type="Proteomes" id="UP000238650">
    <property type="component" value="Unassembled WGS sequence"/>
</dbReference>
<evidence type="ECO:0008006" key="3">
    <source>
        <dbReference type="Google" id="ProtNLM"/>
    </source>
</evidence>
<evidence type="ECO:0000313" key="1">
    <source>
        <dbReference type="EMBL" id="PRI12279.1"/>
    </source>
</evidence>
<dbReference type="AlphaFoldDB" id="A0A2S9QRR8"/>
<keyword evidence="2" id="KW-1185">Reference proteome</keyword>
<organism evidence="1 2">
    <name type="scientific">Leucobacter massiliensis</name>
    <dbReference type="NCBI Taxonomy" id="1686285"/>
    <lineage>
        <taxon>Bacteria</taxon>
        <taxon>Bacillati</taxon>
        <taxon>Actinomycetota</taxon>
        <taxon>Actinomycetes</taxon>
        <taxon>Micrococcales</taxon>
        <taxon>Microbacteriaceae</taxon>
        <taxon>Leucobacter</taxon>
    </lineage>
</organism>
<gene>
    <name evidence="1" type="ORF">B4915_03175</name>
</gene>
<name>A0A2S9QRR8_9MICO</name>
<accession>A0A2S9QRR8</accession>
<dbReference type="EMBL" id="MWZD01000013">
    <property type="protein sequence ID" value="PRI12279.1"/>
    <property type="molecule type" value="Genomic_DNA"/>
</dbReference>
<protein>
    <recommendedName>
        <fullName evidence="3">Clp R domain-containing protein</fullName>
    </recommendedName>
</protein>
<dbReference type="InterPro" id="IPR036628">
    <property type="entry name" value="Clp_N_dom_sf"/>
</dbReference>
<reference evidence="1 2" key="1">
    <citation type="journal article" date="2017" name="New Microbes New Infect">
        <title>Genome sequence of 'Leucobacter massiliensis' sp. nov. isolated from human pharynx after travel to the 2014 Hajj.</title>
        <authorList>
            <person name="Leangapichart T."/>
            <person name="Gautret P."/>
            <person name="Nguyen T.T."/>
            <person name="Armstrong N."/>
            <person name="Rolain J.M."/>
        </authorList>
    </citation>
    <scope>NUCLEOTIDE SEQUENCE [LARGE SCALE GENOMIC DNA]</scope>
    <source>
        <strain evidence="1 2">122RC15</strain>
    </source>
</reference>
<proteinExistence type="predicted"/>
<evidence type="ECO:0000313" key="2">
    <source>
        <dbReference type="Proteomes" id="UP000238650"/>
    </source>
</evidence>
<comment type="caution">
    <text evidence="1">The sequence shown here is derived from an EMBL/GenBank/DDBJ whole genome shotgun (WGS) entry which is preliminary data.</text>
</comment>
<sequence length="151" mass="16112">MMAAIVEAQRRGFGTVEAEDLLLAIAADTHTATGRFLAERGLDHAGVAEALRVERERSLGSVGVAPRDPATLVATRLGRPKWTASLRTAFERAQKVAALDRRGRHRMTAFDLLAGVLQAELGTVPRALAYAGIDRVALLAELAERSSPDSG</sequence>
<dbReference type="Gene3D" id="1.10.1780.10">
    <property type="entry name" value="Clp, N-terminal domain"/>
    <property type="match status" value="1"/>
</dbReference>